<geneLocation type="plasmid" evidence="7 8">
    <name>unnamed4</name>
</geneLocation>
<evidence type="ECO:0000313" key="7">
    <source>
        <dbReference type="EMBL" id="API57022.1"/>
    </source>
</evidence>
<keyword evidence="4" id="KW-0408">Iron</keyword>
<organism evidence="7 8">
    <name type="scientific">Rhizobium leguminosarum</name>
    <dbReference type="NCBI Taxonomy" id="384"/>
    <lineage>
        <taxon>Bacteria</taxon>
        <taxon>Pseudomonadati</taxon>
        <taxon>Pseudomonadota</taxon>
        <taxon>Alphaproteobacteria</taxon>
        <taxon>Hyphomicrobiales</taxon>
        <taxon>Rhizobiaceae</taxon>
        <taxon>Rhizobium/Agrobacterium group</taxon>
        <taxon>Rhizobium</taxon>
    </lineage>
</organism>
<keyword evidence="1" id="KW-0001">2Fe-2S</keyword>
<evidence type="ECO:0000256" key="5">
    <source>
        <dbReference type="ARBA" id="ARBA00023014"/>
    </source>
</evidence>
<dbReference type="Proteomes" id="UP000183050">
    <property type="component" value="Plasmid unnamed4"/>
</dbReference>
<dbReference type="InterPro" id="IPR036922">
    <property type="entry name" value="Rieske_2Fe-2S_sf"/>
</dbReference>
<dbReference type="PROSITE" id="PS51296">
    <property type="entry name" value="RIESKE"/>
    <property type="match status" value="1"/>
</dbReference>
<dbReference type="GO" id="GO:0005506">
    <property type="term" value="F:iron ion binding"/>
    <property type="evidence" value="ECO:0007669"/>
    <property type="project" value="InterPro"/>
</dbReference>
<evidence type="ECO:0000256" key="3">
    <source>
        <dbReference type="ARBA" id="ARBA00023002"/>
    </source>
</evidence>
<dbReference type="SUPFAM" id="SSF50022">
    <property type="entry name" value="ISP domain"/>
    <property type="match status" value="1"/>
</dbReference>
<evidence type="ECO:0000256" key="1">
    <source>
        <dbReference type="ARBA" id="ARBA00022714"/>
    </source>
</evidence>
<name>A0A1L3ZN00_RHILE</name>
<gene>
    <name evidence="7" type="ORF">BMW22_37065</name>
</gene>
<protein>
    <submittedName>
        <fullName evidence="7">Oxidoreductase</fullName>
    </submittedName>
</protein>
<dbReference type="GO" id="GO:0051537">
    <property type="term" value="F:2 iron, 2 sulfur cluster binding"/>
    <property type="evidence" value="ECO:0007669"/>
    <property type="project" value="UniProtKB-KW"/>
</dbReference>
<evidence type="ECO:0000256" key="2">
    <source>
        <dbReference type="ARBA" id="ARBA00022723"/>
    </source>
</evidence>
<proteinExistence type="predicted"/>
<dbReference type="InterPro" id="IPR015881">
    <property type="entry name" value="ARHD_Rieske_2Fe_2S"/>
</dbReference>
<keyword evidence="5" id="KW-0411">Iron-sulfur</keyword>
<dbReference type="AlphaFoldDB" id="A0A1L3ZN00"/>
<keyword evidence="3" id="KW-0560">Oxidoreductase</keyword>
<sequence length="217" mass="22377">MPSDTTGFWTPVALSRDLPAGTVMPARTAAGSIALWRSASGRISASADRCPHRGMRLSHGFVRGEALSCIYHGWSYGQAGNCLRIPAHPGLTPPETIRVATHDVGEVGSVIWVAVGTPASKPPGLEGLIPLRSLTAFAGIAAIEAAAGSKASPDGLVEIDASTGTICLLLSAQEDGQTLIHVLLKGDAGPASGIGASRAAESLRRRAEDLQKKEIAQ</sequence>
<dbReference type="PANTHER" id="PTHR21266">
    <property type="entry name" value="IRON-SULFUR DOMAIN CONTAINING PROTEIN"/>
    <property type="match status" value="1"/>
</dbReference>
<dbReference type="Gene3D" id="2.102.10.10">
    <property type="entry name" value="Rieske [2Fe-2S] iron-sulphur domain"/>
    <property type="match status" value="1"/>
</dbReference>
<dbReference type="GO" id="GO:0016491">
    <property type="term" value="F:oxidoreductase activity"/>
    <property type="evidence" value="ECO:0007669"/>
    <property type="project" value="UniProtKB-KW"/>
</dbReference>
<feature type="domain" description="Rieske" evidence="6">
    <location>
        <begin position="9"/>
        <end position="113"/>
    </location>
</feature>
<dbReference type="RefSeq" id="WP_072642276.1">
    <property type="nucleotide sequence ID" value="NZ_CP018232.1"/>
</dbReference>
<keyword evidence="2" id="KW-0479">Metal-binding</keyword>
<dbReference type="PROSITE" id="PS00570">
    <property type="entry name" value="RING_HYDROXYL_ALPHA"/>
    <property type="match status" value="1"/>
</dbReference>
<keyword evidence="7" id="KW-0614">Plasmid</keyword>
<dbReference type="InterPro" id="IPR017941">
    <property type="entry name" value="Rieske_2Fe-2S"/>
</dbReference>
<reference evidence="7 8" key="1">
    <citation type="submission" date="2016-11" db="EMBL/GenBank/DDBJ databases">
        <title>Rhizobium leguminosarum bv. viciae strain Vaf12 isolated from Vavilovia formosa root nodules from Russia, Dagestan.</title>
        <authorList>
            <person name="Kimeklis A."/>
        </authorList>
    </citation>
    <scope>NUCLEOTIDE SEQUENCE [LARGE SCALE GENOMIC DNA]</scope>
    <source>
        <strain evidence="7 8">Vaf-108</strain>
        <plasmid evidence="8">Plasmid unnamed4</plasmid>
    </source>
</reference>
<evidence type="ECO:0000256" key="4">
    <source>
        <dbReference type="ARBA" id="ARBA00023004"/>
    </source>
</evidence>
<accession>A0A1L3ZN00</accession>
<evidence type="ECO:0000313" key="8">
    <source>
        <dbReference type="Proteomes" id="UP000183050"/>
    </source>
</evidence>
<dbReference type="Pfam" id="PF00355">
    <property type="entry name" value="Rieske"/>
    <property type="match status" value="1"/>
</dbReference>
<dbReference type="PANTHER" id="PTHR21266:SF60">
    <property type="entry name" value="3-KETOSTEROID-9-ALPHA-MONOOXYGENASE, OXYGENASE COMPONENT"/>
    <property type="match status" value="1"/>
</dbReference>
<dbReference type="InterPro" id="IPR050584">
    <property type="entry name" value="Cholesterol_7-desaturase"/>
</dbReference>
<dbReference type="EMBL" id="CP018232">
    <property type="protein sequence ID" value="API57022.1"/>
    <property type="molecule type" value="Genomic_DNA"/>
</dbReference>
<evidence type="ECO:0000259" key="6">
    <source>
        <dbReference type="PROSITE" id="PS51296"/>
    </source>
</evidence>